<dbReference type="AlphaFoldDB" id="A0A1E3JZR4"/>
<dbReference type="EMBL" id="AWGH01000003">
    <property type="protein sequence ID" value="ODO06311.1"/>
    <property type="molecule type" value="Genomic_DNA"/>
</dbReference>
<organism evidence="5 6">
    <name type="scientific">Cryptococcus wingfieldii CBS 7118</name>
    <dbReference type="NCBI Taxonomy" id="1295528"/>
    <lineage>
        <taxon>Eukaryota</taxon>
        <taxon>Fungi</taxon>
        <taxon>Dikarya</taxon>
        <taxon>Basidiomycota</taxon>
        <taxon>Agaricomycotina</taxon>
        <taxon>Tremellomycetes</taxon>
        <taxon>Tremellales</taxon>
        <taxon>Cryptococcaceae</taxon>
        <taxon>Cryptococcus</taxon>
    </lineage>
</organism>
<feature type="region of interest" description="Disordered" evidence="2">
    <location>
        <begin position="471"/>
        <end position="503"/>
    </location>
</feature>
<dbReference type="InterPro" id="IPR001650">
    <property type="entry name" value="Helicase_C-like"/>
</dbReference>
<dbReference type="GO" id="GO:0005759">
    <property type="term" value="C:mitochondrial matrix"/>
    <property type="evidence" value="ECO:0007669"/>
    <property type="project" value="TreeGrafter"/>
</dbReference>
<evidence type="ECO:0000259" key="3">
    <source>
        <dbReference type="PROSITE" id="PS51192"/>
    </source>
</evidence>
<dbReference type="GO" id="GO:0032042">
    <property type="term" value="P:mitochondrial DNA metabolic process"/>
    <property type="evidence" value="ECO:0007669"/>
    <property type="project" value="TreeGrafter"/>
</dbReference>
<gene>
    <name evidence="5" type="ORF">L198_01543</name>
</gene>
<keyword evidence="1" id="KW-0347">Helicase</keyword>
<feature type="domain" description="Helicase C-terminal" evidence="4">
    <location>
        <begin position="329"/>
        <end position="480"/>
    </location>
</feature>
<dbReference type="GO" id="GO:0016787">
    <property type="term" value="F:hydrolase activity"/>
    <property type="evidence" value="ECO:0007669"/>
    <property type="project" value="InterPro"/>
</dbReference>
<proteinExistence type="predicted"/>
<keyword evidence="1" id="KW-0378">Hydrolase</keyword>
<evidence type="ECO:0000256" key="2">
    <source>
        <dbReference type="SAM" id="MobiDB-lite"/>
    </source>
</evidence>
<reference evidence="5 6" key="1">
    <citation type="submission" date="2016-06" db="EMBL/GenBank/DDBJ databases">
        <title>Evolution of pathogenesis and genome organization in the Tremellales.</title>
        <authorList>
            <person name="Cuomo C."/>
            <person name="Litvintseva A."/>
            <person name="Heitman J."/>
            <person name="Chen Y."/>
            <person name="Sun S."/>
            <person name="Springer D."/>
            <person name="Dromer F."/>
            <person name="Young S."/>
            <person name="Zeng Q."/>
            <person name="Chapman S."/>
            <person name="Gujja S."/>
            <person name="Saif S."/>
            <person name="Birren B."/>
        </authorList>
    </citation>
    <scope>NUCLEOTIDE SEQUENCE [LARGE SCALE GENOMIC DNA]</scope>
    <source>
        <strain evidence="5 6">CBS 7118</strain>
    </source>
</reference>
<dbReference type="InterPro" id="IPR027417">
    <property type="entry name" value="P-loop_NTPase"/>
</dbReference>
<dbReference type="GeneID" id="30190756"/>
<dbReference type="RefSeq" id="XP_019034411.1">
    <property type="nucleotide sequence ID" value="XM_019173706.1"/>
</dbReference>
<keyword evidence="1" id="KW-0067">ATP-binding</keyword>
<dbReference type="PROSITE" id="PS51192">
    <property type="entry name" value="HELICASE_ATP_BIND_1"/>
    <property type="match status" value="1"/>
</dbReference>
<accession>A0A1E3JZR4</accession>
<dbReference type="GO" id="GO:0061749">
    <property type="term" value="F:forked DNA-dependent helicase activity"/>
    <property type="evidence" value="ECO:0007669"/>
    <property type="project" value="TreeGrafter"/>
</dbReference>
<evidence type="ECO:0000313" key="6">
    <source>
        <dbReference type="Proteomes" id="UP000094819"/>
    </source>
</evidence>
<comment type="caution">
    <text evidence="5">The sequence shown here is derived from an EMBL/GenBank/DDBJ whole genome shotgun (WGS) entry which is preliminary data.</text>
</comment>
<dbReference type="PANTHER" id="PTHR47396:SF1">
    <property type="entry name" value="ATP-DEPENDENT HELICASE IRC3-RELATED"/>
    <property type="match status" value="1"/>
</dbReference>
<dbReference type="GO" id="GO:0070125">
    <property type="term" value="P:mitochondrial translational elongation"/>
    <property type="evidence" value="ECO:0007669"/>
    <property type="project" value="TreeGrafter"/>
</dbReference>
<feature type="domain" description="Helicase ATP-binding" evidence="3">
    <location>
        <begin position="85"/>
        <end position="274"/>
    </location>
</feature>
<evidence type="ECO:0008006" key="7">
    <source>
        <dbReference type="Google" id="ProtNLM"/>
    </source>
</evidence>
<feature type="compositionally biased region" description="Basic and acidic residues" evidence="2">
    <location>
        <begin position="694"/>
        <end position="720"/>
    </location>
</feature>
<feature type="compositionally biased region" description="Basic and acidic residues" evidence="2">
    <location>
        <begin position="484"/>
        <end position="500"/>
    </location>
</feature>
<dbReference type="InterPro" id="IPR014001">
    <property type="entry name" value="Helicase_ATP-bd"/>
</dbReference>
<dbReference type="InterPro" id="IPR006935">
    <property type="entry name" value="Helicase/UvrB_N"/>
</dbReference>
<dbReference type="GO" id="GO:0000403">
    <property type="term" value="F:Y-form DNA binding"/>
    <property type="evidence" value="ECO:0007669"/>
    <property type="project" value="TreeGrafter"/>
</dbReference>
<dbReference type="Pfam" id="PF00271">
    <property type="entry name" value="Helicase_C"/>
    <property type="match status" value="1"/>
</dbReference>
<dbReference type="SMART" id="SM00490">
    <property type="entry name" value="HELICc"/>
    <property type="match status" value="1"/>
</dbReference>
<evidence type="ECO:0000313" key="5">
    <source>
        <dbReference type="EMBL" id="ODO06311.1"/>
    </source>
</evidence>
<name>A0A1E3JZR4_9TREE</name>
<keyword evidence="6" id="KW-1185">Reference proteome</keyword>
<keyword evidence="1" id="KW-0547">Nucleotide-binding</keyword>
<dbReference type="Proteomes" id="UP000094819">
    <property type="component" value="Unassembled WGS sequence"/>
</dbReference>
<dbReference type="InterPro" id="IPR050742">
    <property type="entry name" value="Helicase_Restrict-Modif_Enz"/>
</dbReference>
<dbReference type="GO" id="GO:0005524">
    <property type="term" value="F:ATP binding"/>
    <property type="evidence" value="ECO:0007669"/>
    <property type="project" value="InterPro"/>
</dbReference>
<dbReference type="OrthoDB" id="270584at2759"/>
<sequence length="727" mass="79937">MASLRPVGRVLLRRLLVHQFRPPIHPLPLRRANSTSSASPKIGVKLYPEPPSAEEEQPLPDGADSSSSSLVLRPYQEHAISSCLSALEKGLRRIGVSSPTGSGKTTMFMSLIPQVPFYRSKGKGKARVEDGEEKRKQTLIVVSSVELAQQAEAAAKRLLGPGWTVEVEQARRSATGLADVTVATYQTLNKTERLSKFNPANFKLVIVDEAHHAAAHSYLKLLHYFNQDVTLPSTVEPHTSLTHGNKTPIIGFSATFSRNDQMALSAVFEEIVFHREISAMLKDGWLAPAKMTTVMANLQLEDVELNQQGDFKSSSLATKVDTPEVNDLLLATYLTRARERRSTLIFCVDLTHVSNLTQRFRDAGIDARSVSSNSRADIRKATVAGFGAGEFPVLVNCEVLTEGTDIPEIDCIILARPTKSKNLLVQMVGRGLRLSPETGKSNCYIVDVVDGVSRTNGLVVTPTLLGLSPEDVDVEDKREKRHTKTEDDPLDGLKVERPQERSNPGVKNFKISYVDINDPFKLGFDTREVLQKVTQNAWVACGKNKYVLELLGASTLLAVTPDPDERFPFCITYRQPMPVELIEPGKKNSPWLPPRKIGFGIDLEQAFQVGDKYAEKIMGRERSLGLSRYAAWRQRPVSAKALKMFLSLSKQDESSSAGIVEINGTEVIASSLSAGQVSSWLCAAKNGAKSARGAIDKAEDKKKTKASAKAEKERLHRERNLALPPSL</sequence>
<dbReference type="GO" id="GO:0036121">
    <property type="term" value="F:double-stranded DNA helicase activity"/>
    <property type="evidence" value="ECO:0007669"/>
    <property type="project" value="TreeGrafter"/>
</dbReference>
<dbReference type="SUPFAM" id="SSF52540">
    <property type="entry name" value="P-loop containing nucleoside triphosphate hydrolases"/>
    <property type="match status" value="1"/>
</dbReference>
<dbReference type="SMART" id="SM00487">
    <property type="entry name" value="DEXDc"/>
    <property type="match status" value="1"/>
</dbReference>
<dbReference type="CDD" id="cd18799">
    <property type="entry name" value="SF2_C_EcoAI-like"/>
    <property type="match status" value="1"/>
</dbReference>
<feature type="region of interest" description="Disordered" evidence="2">
    <location>
        <begin position="26"/>
        <end position="68"/>
    </location>
</feature>
<dbReference type="PROSITE" id="PS51194">
    <property type="entry name" value="HELICASE_CTER"/>
    <property type="match status" value="1"/>
</dbReference>
<protein>
    <recommendedName>
        <fullName evidence="7">DEAD box family helicase</fullName>
    </recommendedName>
</protein>
<evidence type="ECO:0000256" key="1">
    <source>
        <dbReference type="ARBA" id="ARBA00022806"/>
    </source>
</evidence>
<dbReference type="Pfam" id="PF04851">
    <property type="entry name" value="ResIII"/>
    <property type="match status" value="1"/>
</dbReference>
<evidence type="ECO:0000259" key="4">
    <source>
        <dbReference type="PROSITE" id="PS51194"/>
    </source>
</evidence>
<dbReference type="PANTHER" id="PTHR47396">
    <property type="entry name" value="TYPE I RESTRICTION ENZYME ECOKI R PROTEIN"/>
    <property type="match status" value="1"/>
</dbReference>
<feature type="region of interest" description="Disordered" evidence="2">
    <location>
        <begin position="689"/>
        <end position="727"/>
    </location>
</feature>
<dbReference type="Gene3D" id="3.40.50.300">
    <property type="entry name" value="P-loop containing nucleotide triphosphate hydrolases"/>
    <property type="match status" value="2"/>
</dbReference>